<proteinExistence type="predicted"/>
<organism evidence="2 3">
    <name type="scientific">Candidatus Daviesbacteria bacterium GW2011_GWB1_41_5</name>
    <dbReference type="NCBI Taxonomy" id="1618429"/>
    <lineage>
        <taxon>Bacteria</taxon>
        <taxon>Candidatus Daviesiibacteriota</taxon>
    </lineage>
</organism>
<accession>A0A0G0WL48</accession>
<dbReference type="EMBL" id="LCBN01000022">
    <property type="protein sequence ID" value="KKS13545.1"/>
    <property type="molecule type" value="Genomic_DNA"/>
</dbReference>
<dbReference type="InterPro" id="IPR013229">
    <property type="entry name" value="PEGA"/>
</dbReference>
<feature type="domain" description="SH3b" evidence="1">
    <location>
        <begin position="195"/>
        <end position="258"/>
    </location>
</feature>
<dbReference type="InterPro" id="IPR003646">
    <property type="entry name" value="SH3-like_bac-type"/>
</dbReference>
<dbReference type="Proteomes" id="UP000034753">
    <property type="component" value="Unassembled WGS sequence"/>
</dbReference>
<sequence>MKTLLKIAVLVSIITLGLQFGLNPILDALGFGERAGLRITASAPGKIELDGKEVGDTPYQNENLRPGEHQIKLSAKDGIWQGVVDIAPGTVALVNRDLREGTGEVVTLKKGAGAYITANSKDAEVTIDGVFAGKTPLSLPSLESGEHVFFLSADGFISRSIKATSPPGMRLSINADLALSSTFILSSPTPIPEPLLTVLSTPTGFLRVRDKASLSAKEVARVSSGDTLTLVEELPGWVKIKTKDGIEGYVSSQYIKKQ</sequence>
<evidence type="ECO:0000259" key="1">
    <source>
        <dbReference type="PROSITE" id="PS51781"/>
    </source>
</evidence>
<reference evidence="2 3" key="1">
    <citation type="journal article" date="2015" name="Nature">
        <title>rRNA introns, odd ribosomes, and small enigmatic genomes across a large radiation of phyla.</title>
        <authorList>
            <person name="Brown C.T."/>
            <person name="Hug L.A."/>
            <person name="Thomas B.C."/>
            <person name="Sharon I."/>
            <person name="Castelle C.J."/>
            <person name="Singh A."/>
            <person name="Wilkins M.J."/>
            <person name="Williams K.H."/>
            <person name="Banfield J.F."/>
        </authorList>
    </citation>
    <scope>NUCLEOTIDE SEQUENCE [LARGE SCALE GENOMIC DNA]</scope>
</reference>
<dbReference type="Pfam" id="PF08239">
    <property type="entry name" value="SH3_3"/>
    <property type="match status" value="1"/>
</dbReference>
<evidence type="ECO:0000313" key="2">
    <source>
        <dbReference type="EMBL" id="KKS13545.1"/>
    </source>
</evidence>
<dbReference type="Pfam" id="PF08308">
    <property type="entry name" value="PEGA"/>
    <property type="match status" value="2"/>
</dbReference>
<dbReference type="SMART" id="SM00287">
    <property type="entry name" value="SH3b"/>
    <property type="match status" value="1"/>
</dbReference>
<dbReference type="AlphaFoldDB" id="A0A0G0WL48"/>
<gene>
    <name evidence="2" type="ORF">UU67_C0022G0011</name>
</gene>
<dbReference type="Gene3D" id="2.30.30.40">
    <property type="entry name" value="SH3 Domains"/>
    <property type="match status" value="1"/>
</dbReference>
<protein>
    <recommendedName>
        <fullName evidence="1">SH3b domain-containing protein</fullName>
    </recommendedName>
</protein>
<dbReference type="PROSITE" id="PS51781">
    <property type="entry name" value="SH3B"/>
    <property type="match status" value="1"/>
</dbReference>
<evidence type="ECO:0000313" key="3">
    <source>
        <dbReference type="Proteomes" id="UP000034753"/>
    </source>
</evidence>
<name>A0A0G0WL48_9BACT</name>
<comment type="caution">
    <text evidence="2">The sequence shown here is derived from an EMBL/GenBank/DDBJ whole genome shotgun (WGS) entry which is preliminary data.</text>
</comment>